<dbReference type="AlphaFoldDB" id="A0AAI9EB13"/>
<feature type="compositionally biased region" description="Polar residues" evidence="1">
    <location>
        <begin position="138"/>
        <end position="147"/>
    </location>
</feature>
<evidence type="ECO:0000256" key="1">
    <source>
        <dbReference type="SAM" id="MobiDB-lite"/>
    </source>
</evidence>
<feature type="region of interest" description="Disordered" evidence="1">
    <location>
        <begin position="131"/>
        <end position="219"/>
    </location>
</feature>
<gene>
    <name evidence="2" type="ORF">LECACI_7A004702</name>
</gene>
<dbReference type="Proteomes" id="UP001296104">
    <property type="component" value="Unassembled WGS sequence"/>
</dbReference>
<reference evidence="2" key="1">
    <citation type="submission" date="2023-11" db="EMBL/GenBank/DDBJ databases">
        <authorList>
            <person name="Alioto T."/>
            <person name="Alioto T."/>
            <person name="Gomez Garrido J."/>
        </authorList>
    </citation>
    <scope>NUCLEOTIDE SEQUENCE</scope>
</reference>
<protein>
    <submittedName>
        <fullName evidence="2">Uncharacterized protein</fullName>
    </submittedName>
</protein>
<feature type="compositionally biased region" description="Acidic residues" evidence="1">
    <location>
        <begin position="342"/>
        <end position="357"/>
    </location>
</feature>
<name>A0AAI9EB13_9PEZI</name>
<organism evidence="2 3">
    <name type="scientific">Lecanosticta acicola</name>
    <dbReference type="NCBI Taxonomy" id="111012"/>
    <lineage>
        <taxon>Eukaryota</taxon>
        <taxon>Fungi</taxon>
        <taxon>Dikarya</taxon>
        <taxon>Ascomycota</taxon>
        <taxon>Pezizomycotina</taxon>
        <taxon>Dothideomycetes</taxon>
        <taxon>Dothideomycetidae</taxon>
        <taxon>Mycosphaerellales</taxon>
        <taxon>Mycosphaerellaceae</taxon>
        <taxon>Lecanosticta</taxon>
    </lineage>
</organism>
<keyword evidence="3" id="KW-1185">Reference proteome</keyword>
<feature type="compositionally biased region" description="Polar residues" evidence="1">
    <location>
        <begin position="184"/>
        <end position="215"/>
    </location>
</feature>
<sequence length="357" mass="38539">MVSQKYLTARPAIEAWIASFENLSEVTGDDLNDLYIKRLAWKQDSDEAKTKRNLLVWIRKNFPEKDVRGLAMTKLINTSMSNAAMRQVKKETTLAAQSFGCPPKDVSPPVPTINLTTMEQQFLPSTLLPPPIPGLLATTPTSHTSALTPPPQPSKVLSPPSLNNPVFPKDVDGPDPISAGIYTLPSTNESTPAPNPIQDSPQDTTDTSVPPTSNPDFAKPTVTIHVDPQFFHELLLDAHVALNAGAWDTSIAKLSNAIAFVVLTKEKERQVLASRSEETVVVQGQGTAVEANMEACLPIPIRKDGDVVLEGEEGGDTAGHGDGDGAALRHHVRGGSEAGDLFLDDNDEESEWSEEEL</sequence>
<accession>A0AAI9EB13</accession>
<feature type="region of interest" description="Disordered" evidence="1">
    <location>
        <begin position="311"/>
        <end position="357"/>
    </location>
</feature>
<comment type="caution">
    <text evidence="2">The sequence shown here is derived from an EMBL/GenBank/DDBJ whole genome shotgun (WGS) entry which is preliminary data.</text>
</comment>
<evidence type="ECO:0000313" key="3">
    <source>
        <dbReference type="Proteomes" id="UP001296104"/>
    </source>
</evidence>
<evidence type="ECO:0000313" key="2">
    <source>
        <dbReference type="EMBL" id="CAK4019586.1"/>
    </source>
</evidence>
<dbReference type="EMBL" id="CAVMBE010000026">
    <property type="protein sequence ID" value="CAK4019586.1"/>
    <property type="molecule type" value="Genomic_DNA"/>
</dbReference>
<proteinExistence type="predicted"/>